<evidence type="ECO:0000256" key="1">
    <source>
        <dbReference type="SAM" id="MobiDB-lite"/>
    </source>
</evidence>
<proteinExistence type="predicted"/>
<evidence type="ECO:0000313" key="3">
    <source>
        <dbReference type="Proteomes" id="UP001054945"/>
    </source>
</evidence>
<dbReference type="Proteomes" id="UP001054945">
    <property type="component" value="Unassembled WGS sequence"/>
</dbReference>
<dbReference type="AlphaFoldDB" id="A0AAV4TSR8"/>
<gene>
    <name evidence="2" type="ORF">CEXT_544761</name>
</gene>
<keyword evidence="3" id="KW-1185">Reference proteome</keyword>
<accession>A0AAV4TSR8</accession>
<organism evidence="2 3">
    <name type="scientific">Caerostris extrusa</name>
    <name type="common">Bark spider</name>
    <name type="synonym">Caerostris bankana</name>
    <dbReference type="NCBI Taxonomy" id="172846"/>
    <lineage>
        <taxon>Eukaryota</taxon>
        <taxon>Metazoa</taxon>
        <taxon>Ecdysozoa</taxon>
        <taxon>Arthropoda</taxon>
        <taxon>Chelicerata</taxon>
        <taxon>Arachnida</taxon>
        <taxon>Araneae</taxon>
        <taxon>Araneomorphae</taxon>
        <taxon>Entelegynae</taxon>
        <taxon>Araneoidea</taxon>
        <taxon>Araneidae</taxon>
        <taxon>Caerostris</taxon>
    </lineage>
</organism>
<evidence type="ECO:0000313" key="2">
    <source>
        <dbReference type="EMBL" id="GIY47148.1"/>
    </source>
</evidence>
<reference evidence="2 3" key="1">
    <citation type="submission" date="2021-06" db="EMBL/GenBank/DDBJ databases">
        <title>Caerostris extrusa draft genome.</title>
        <authorList>
            <person name="Kono N."/>
            <person name="Arakawa K."/>
        </authorList>
    </citation>
    <scope>NUCLEOTIDE SEQUENCE [LARGE SCALE GENOMIC DNA]</scope>
</reference>
<sequence>MVLKDYATKYEPKVLEVELLEANPDSTHVRLPDGQTGDKHLAPVAESSSTEIEEESNLQDQEEALQEPQYLLPRTDD</sequence>
<feature type="compositionally biased region" description="Acidic residues" evidence="1">
    <location>
        <begin position="51"/>
        <end position="65"/>
    </location>
</feature>
<protein>
    <submittedName>
        <fullName evidence="2">Uncharacterized protein</fullName>
    </submittedName>
</protein>
<name>A0AAV4TSR8_CAEEX</name>
<feature type="compositionally biased region" description="Basic and acidic residues" evidence="1">
    <location>
        <begin position="27"/>
        <end position="41"/>
    </location>
</feature>
<dbReference type="EMBL" id="BPLR01011527">
    <property type="protein sequence ID" value="GIY47148.1"/>
    <property type="molecule type" value="Genomic_DNA"/>
</dbReference>
<feature type="region of interest" description="Disordered" evidence="1">
    <location>
        <begin position="24"/>
        <end position="77"/>
    </location>
</feature>
<comment type="caution">
    <text evidence="2">The sequence shown here is derived from an EMBL/GenBank/DDBJ whole genome shotgun (WGS) entry which is preliminary data.</text>
</comment>